<evidence type="ECO:0000313" key="3">
    <source>
        <dbReference type="EMBL" id="GAH37680.1"/>
    </source>
</evidence>
<keyword evidence="1" id="KW-0472">Membrane</keyword>
<name>X1FYQ2_9ZZZZ</name>
<gene>
    <name evidence="3" type="ORF">S03H2_20514</name>
</gene>
<protein>
    <recommendedName>
        <fullName evidence="2">Oligopeptide transport permease C-like N-terminal domain-containing protein</fullName>
    </recommendedName>
</protein>
<feature type="non-terminal residue" evidence="3">
    <location>
        <position position="55"/>
    </location>
</feature>
<dbReference type="EMBL" id="BARU01010817">
    <property type="protein sequence ID" value="GAH37680.1"/>
    <property type="molecule type" value="Genomic_DNA"/>
</dbReference>
<feature type="domain" description="Oligopeptide transport permease C-like N-terminal" evidence="2">
    <location>
        <begin position="11"/>
        <end position="48"/>
    </location>
</feature>
<dbReference type="Pfam" id="PF12911">
    <property type="entry name" value="OppC_N"/>
    <property type="match status" value="1"/>
</dbReference>
<keyword evidence="1" id="KW-0812">Transmembrane</keyword>
<sequence>MKWIDFKAGIQDFWNEFKRVKFGLFGLILLFIFILTILINPYIVPFPKASSRWRD</sequence>
<comment type="caution">
    <text evidence="3">The sequence shown here is derived from an EMBL/GenBank/DDBJ whole genome shotgun (WGS) entry which is preliminary data.</text>
</comment>
<dbReference type="GO" id="GO:0005886">
    <property type="term" value="C:plasma membrane"/>
    <property type="evidence" value="ECO:0007669"/>
    <property type="project" value="UniProtKB-SubCell"/>
</dbReference>
<dbReference type="AlphaFoldDB" id="X1FYQ2"/>
<dbReference type="InterPro" id="IPR025966">
    <property type="entry name" value="OppC_N"/>
</dbReference>
<reference evidence="3" key="1">
    <citation type="journal article" date="2014" name="Front. Microbiol.">
        <title>High frequency of phylogenetically diverse reductive dehalogenase-homologous genes in deep subseafloor sedimentary metagenomes.</title>
        <authorList>
            <person name="Kawai M."/>
            <person name="Futagami T."/>
            <person name="Toyoda A."/>
            <person name="Takaki Y."/>
            <person name="Nishi S."/>
            <person name="Hori S."/>
            <person name="Arai W."/>
            <person name="Tsubouchi T."/>
            <person name="Morono Y."/>
            <person name="Uchiyama I."/>
            <person name="Ito T."/>
            <person name="Fujiyama A."/>
            <person name="Inagaki F."/>
            <person name="Takami H."/>
        </authorList>
    </citation>
    <scope>NUCLEOTIDE SEQUENCE</scope>
    <source>
        <strain evidence="3">Expedition CK06-06</strain>
    </source>
</reference>
<proteinExistence type="predicted"/>
<organism evidence="3">
    <name type="scientific">marine sediment metagenome</name>
    <dbReference type="NCBI Taxonomy" id="412755"/>
    <lineage>
        <taxon>unclassified sequences</taxon>
        <taxon>metagenomes</taxon>
        <taxon>ecological metagenomes</taxon>
    </lineage>
</organism>
<evidence type="ECO:0000256" key="1">
    <source>
        <dbReference type="SAM" id="Phobius"/>
    </source>
</evidence>
<evidence type="ECO:0000259" key="2">
    <source>
        <dbReference type="Pfam" id="PF12911"/>
    </source>
</evidence>
<feature type="transmembrane region" description="Helical" evidence="1">
    <location>
        <begin position="22"/>
        <end position="44"/>
    </location>
</feature>
<keyword evidence="1" id="KW-1133">Transmembrane helix</keyword>
<accession>X1FYQ2</accession>